<keyword evidence="6" id="KW-0805">Transcription regulation</keyword>
<dbReference type="GO" id="GO:0000978">
    <property type="term" value="F:RNA polymerase II cis-regulatory region sequence-specific DNA binding"/>
    <property type="evidence" value="ECO:0007669"/>
    <property type="project" value="TreeGrafter"/>
</dbReference>
<dbReference type="SMART" id="SM00355">
    <property type="entry name" value="ZnF_C2H2"/>
    <property type="match status" value="3"/>
</dbReference>
<sequence>MPSINPSPDVEMPSVSASPDASQDVEMPSEGAAPDAMVEDVYTAPTVEVRHIDGKPYPAIANSRYGIICALMRHFGKDLGRHDVNFLDKKDIRFAEFRKSMDERMKELTAEGVEQYKFGSDVSGRYIQYTGRISKNVQGGLNQRQAEEIRREGKLLVVAVSLTPELENTRLYSLTVPIRIHTGETPYRCEDCGRQFSTTAAYTYHRRTHTGEKPYHCDACGSYFRDRSAMIKHMRTHTGGKPYVYPECDRGFTVKSNLSRHMRTHTCRETLHV</sequence>
<evidence type="ECO:0000256" key="5">
    <source>
        <dbReference type="ARBA" id="ARBA00022833"/>
    </source>
</evidence>
<dbReference type="EMBL" id="OV696701">
    <property type="protein sequence ID" value="CAH1248536.1"/>
    <property type="molecule type" value="Genomic_DNA"/>
</dbReference>
<dbReference type="GO" id="GO:0008270">
    <property type="term" value="F:zinc ion binding"/>
    <property type="evidence" value="ECO:0007669"/>
    <property type="project" value="UniProtKB-KW"/>
</dbReference>
<dbReference type="InterPro" id="IPR036236">
    <property type="entry name" value="Znf_C2H2_sf"/>
</dbReference>
<evidence type="ECO:0000259" key="11">
    <source>
        <dbReference type="PROSITE" id="PS50157"/>
    </source>
</evidence>
<dbReference type="OrthoDB" id="654211at2759"/>
<dbReference type="FunFam" id="3.30.160.60:FF:002343">
    <property type="entry name" value="Zinc finger protein 33A"/>
    <property type="match status" value="2"/>
</dbReference>
<evidence type="ECO:0000256" key="3">
    <source>
        <dbReference type="ARBA" id="ARBA00022737"/>
    </source>
</evidence>
<keyword evidence="7" id="KW-0804">Transcription</keyword>
<evidence type="ECO:0000256" key="6">
    <source>
        <dbReference type="ARBA" id="ARBA00023015"/>
    </source>
</evidence>
<organism evidence="12 13">
    <name type="scientific">Branchiostoma lanceolatum</name>
    <name type="common">Common lancelet</name>
    <name type="synonym">Amphioxus lanceolatum</name>
    <dbReference type="NCBI Taxonomy" id="7740"/>
    <lineage>
        <taxon>Eukaryota</taxon>
        <taxon>Metazoa</taxon>
        <taxon>Chordata</taxon>
        <taxon>Cephalochordata</taxon>
        <taxon>Leptocardii</taxon>
        <taxon>Amphioxiformes</taxon>
        <taxon>Branchiostomatidae</taxon>
        <taxon>Branchiostoma</taxon>
    </lineage>
</organism>
<dbReference type="PANTHER" id="PTHR19818">
    <property type="entry name" value="ZINC FINGER PROTEIN ZIC AND GLI"/>
    <property type="match status" value="1"/>
</dbReference>
<evidence type="ECO:0000256" key="2">
    <source>
        <dbReference type="ARBA" id="ARBA00022723"/>
    </source>
</evidence>
<feature type="domain" description="C2H2-type" evidence="11">
    <location>
        <begin position="243"/>
        <end position="270"/>
    </location>
</feature>
<reference evidence="12" key="1">
    <citation type="submission" date="2022-01" db="EMBL/GenBank/DDBJ databases">
        <authorList>
            <person name="Braso-Vives M."/>
        </authorList>
    </citation>
    <scope>NUCLEOTIDE SEQUENCE</scope>
</reference>
<dbReference type="FunFam" id="3.30.160.60:FF:000099">
    <property type="entry name" value="Zinc finger protein 79"/>
    <property type="match status" value="1"/>
</dbReference>
<evidence type="ECO:0000256" key="7">
    <source>
        <dbReference type="ARBA" id="ARBA00023163"/>
    </source>
</evidence>
<dbReference type="PROSITE" id="PS50157">
    <property type="entry name" value="ZINC_FINGER_C2H2_2"/>
    <property type="match status" value="3"/>
</dbReference>
<evidence type="ECO:0000256" key="1">
    <source>
        <dbReference type="ARBA" id="ARBA00004123"/>
    </source>
</evidence>
<dbReference type="GO" id="GO:0005634">
    <property type="term" value="C:nucleus"/>
    <property type="evidence" value="ECO:0007669"/>
    <property type="project" value="UniProtKB-SubCell"/>
</dbReference>
<keyword evidence="3" id="KW-0677">Repeat</keyword>
<evidence type="ECO:0000313" key="12">
    <source>
        <dbReference type="EMBL" id="CAH1248536.1"/>
    </source>
</evidence>
<evidence type="ECO:0000313" key="13">
    <source>
        <dbReference type="Proteomes" id="UP000838412"/>
    </source>
</evidence>
<accession>A0A8J9Z748</accession>
<dbReference type="AlphaFoldDB" id="A0A8J9Z748"/>
<dbReference type="Proteomes" id="UP000838412">
    <property type="component" value="Chromosome 16"/>
</dbReference>
<comment type="subcellular location">
    <subcellularLocation>
        <location evidence="1">Nucleus</location>
    </subcellularLocation>
</comment>
<keyword evidence="5" id="KW-0862">Zinc</keyword>
<dbReference type="Gene3D" id="3.30.160.60">
    <property type="entry name" value="Classic Zinc Finger"/>
    <property type="match status" value="3"/>
</dbReference>
<dbReference type="SUPFAM" id="SSF57667">
    <property type="entry name" value="beta-beta-alpha zinc fingers"/>
    <property type="match status" value="2"/>
</dbReference>
<dbReference type="InterPro" id="IPR013087">
    <property type="entry name" value="Znf_C2H2_type"/>
</dbReference>
<keyword evidence="8" id="KW-0539">Nucleus</keyword>
<dbReference type="InterPro" id="IPR050329">
    <property type="entry name" value="GLI_C2H2-zinc-finger"/>
</dbReference>
<feature type="domain" description="C2H2-type" evidence="11">
    <location>
        <begin position="187"/>
        <end position="214"/>
    </location>
</feature>
<dbReference type="PANTHER" id="PTHR19818:SF139">
    <property type="entry name" value="PAIR-RULE PROTEIN ODD-PAIRED"/>
    <property type="match status" value="1"/>
</dbReference>
<keyword evidence="4 9" id="KW-0863">Zinc-finger</keyword>
<evidence type="ECO:0000256" key="10">
    <source>
        <dbReference type="SAM" id="MobiDB-lite"/>
    </source>
</evidence>
<gene>
    <name evidence="12" type="primary">ZNF554</name>
    <name evidence="12" type="ORF">BLAG_LOCUS9859</name>
</gene>
<keyword evidence="2" id="KW-0479">Metal-binding</keyword>
<dbReference type="Pfam" id="PF00096">
    <property type="entry name" value="zf-C2H2"/>
    <property type="match status" value="3"/>
</dbReference>
<dbReference type="GO" id="GO:0045944">
    <property type="term" value="P:positive regulation of transcription by RNA polymerase II"/>
    <property type="evidence" value="ECO:0007669"/>
    <property type="project" value="UniProtKB-ARBA"/>
</dbReference>
<protein>
    <submittedName>
        <fullName evidence="12">ZNF554 protein</fullName>
    </submittedName>
</protein>
<evidence type="ECO:0000256" key="8">
    <source>
        <dbReference type="ARBA" id="ARBA00023242"/>
    </source>
</evidence>
<name>A0A8J9Z748_BRALA</name>
<proteinExistence type="predicted"/>
<feature type="domain" description="C2H2-type" evidence="11">
    <location>
        <begin position="215"/>
        <end position="242"/>
    </location>
</feature>
<evidence type="ECO:0000256" key="4">
    <source>
        <dbReference type="ARBA" id="ARBA00022771"/>
    </source>
</evidence>
<feature type="region of interest" description="Disordered" evidence="10">
    <location>
        <begin position="1"/>
        <end position="31"/>
    </location>
</feature>
<dbReference type="GO" id="GO:0000981">
    <property type="term" value="F:DNA-binding transcription factor activity, RNA polymerase II-specific"/>
    <property type="evidence" value="ECO:0007669"/>
    <property type="project" value="TreeGrafter"/>
</dbReference>
<evidence type="ECO:0000256" key="9">
    <source>
        <dbReference type="PROSITE-ProRule" id="PRU00042"/>
    </source>
</evidence>
<dbReference type="PROSITE" id="PS00028">
    <property type="entry name" value="ZINC_FINGER_C2H2_1"/>
    <property type="match status" value="2"/>
</dbReference>
<keyword evidence="13" id="KW-1185">Reference proteome</keyword>